<keyword evidence="7 14" id="KW-0812">Transmembrane</keyword>
<dbReference type="Pfam" id="PF03062">
    <property type="entry name" value="MBOAT"/>
    <property type="match status" value="1"/>
</dbReference>
<dbReference type="InterPro" id="IPR004299">
    <property type="entry name" value="MBOAT_fam"/>
</dbReference>
<dbReference type="Proteomes" id="UP000297700">
    <property type="component" value="Unassembled WGS sequence"/>
</dbReference>
<dbReference type="PANTHER" id="PTHR13285:SF23">
    <property type="entry name" value="TEICHOIC ACID D-ALANYLTRANSFERASE"/>
    <property type="match status" value="1"/>
</dbReference>
<organism evidence="15 16">
    <name type="scientific">Bradyrhizobium frederickii</name>
    <dbReference type="NCBI Taxonomy" id="2560054"/>
    <lineage>
        <taxon>Bacteria</taxon>
        <taxon>Pseudomonadati</taxon>
        <taxon>Pseudomonadota</taxon>
        <taxon>Alphaproteobacteria</taxon>
        <taxon>Hyphomicrobiales</taxon>
        <taxon>Nitrobacteraceae</taxon>
        <taxon>Bradyrhizobium</taxon>
    </lineage>
</organism>
<evidence type="ECO:0000256" key="8">
    <source>
        <dbReference type="ARBA" id="ARBA00022841"/>
    </source>
</evidence>
<gene>
    <name evidence="15" type="ORF">E4K64_00310</name>
</gene>
<accession>A0A4Y9PKV0</accession>
<dbReference type="InterPro" id="IPR028362">
    <property type="entry name" value="AlgI"/>
</dbReference>
<feature type="transmembrane region" description="Helical" evidence="14">
    <location>
        <begin position="30"/>
        <end position="46"/>
    </location>
</feature>
<evidence type="ECO:0000313" key="15">
    <source>
        <dbReference type="EMBL" id="TFV80317.1"/>
    </source>
</evidence>
<evidence type="ECO:0000256" key="7">
    <source>
        <dbReference type="ARBA" id="ARBA00022692"/>
    </source>
</evidence>
<evidence type="ECO:0000256" key="14">
    <source>
        <dbReference type="SAM" id="Phobius"/>
    </source>
</evidence>
<keyword evidence="5 13" id="KW-1003">Cell membrane</keyword>
<feature type="transmembrane region" description="Helical" evidence="14">
    <location>
        <begin position="108"/>
        <end position="128"/>
    </location>
</feature>
<comment type="pathway">
    <text evidence="2">Glycan biosynthesis; alginate biosynthesis.</text>
</comment>
<dbReference type="GO" id="GO:0005886">
    <property type="term" value="C:plasma membrane"/>
    <property type="evidence" value="ECO:0007669"/>
    <property type="project" value="UniProtKB-SubCell"/>
</dbReference>
<feature type="transmembrane region" description="Helical" evidence="14">
    <location>
        <begin position="245"/>
        <end position="267"/>
    </location>
</feature>
<feature type="transmembrane region" description="Helical" evidence="14">
    <location>
        <begin position="427"/>
        <end position="448"/>
    </location>
</feature>
<sequence length="503" mass="56253">MLFNSPIFLFIFLPITLGGFYLLGWWRGRNAALLFLLAACLVFYAYSSLFNFSLFLVSVVVNFLFGYAIAHFRPNSRAWLIGGIALNLALIGYFKYTGLIISSINQLFSASFIIPIIALPVGISFYTFEQISYLIETRQQKAEPSLARYSLFVSFFPHLIAGPIIRPHQLLPQFSAPTFAHFSWQNFALGISFLLFGLFKKTIIADSMAAYASPVFASAASGGTPGFVNAWGAALAYTFQIYFDFSGYSDMAIGLGLMFGVVLPFNFNSPYKATSIIDFWRRWHITLSMFLRDYVYIPLGGNRSGPARRYINVMLTMLIGGLWHGANWTFVAWGGLHGLFLLVNHAWRALRGEREVTVVRQWIAQIGTFFLVVLAWVFFRAESFDAAQRILDGMRGLHGWLHGPLLDPAPGFSEMLKVIGLTVGDDWLAGGSLLSWFVAALAIVWGLPNTQQFLLGEGRPKNARLAWRPTLGWAATLGLLFGVAFTYNLVAANRVSEFIYFTF</sequence>
<feature type="transmembrane region" description="Helical" evidence="14">
    <location>
        <begin position="77"/>
        <end position="96"/>
    </location>
</feature>
<feature type="transmembrane region" description="Helical" evidence="14">
    <location>
        <begin position="469"/>
        <end position="490"/>
    </location>
</feature>
<dbReference type="PIRSF" id="PIRSF500217">
    <property type="entry name" value="AlgI"/>
    <property type="match status" value="1"/>
</dbReference>
<comment type="subcellular location">
    <subcellularLocation>
        <location evidence="1">Cell membrane</location>
        <topology evidence="1">Multi-pass membrane protein</topology>
    </subcellularLocation>
</comment>
<dbReference type="InterPro" id="IPR024194">
    <property type="entry name" value="Ac/AlaTfrase_AlgI/DltB"/>
</dbReference>
<reference evidence="15 16" key="1">
    <citation type="submission" date="2019-03" db="EMBL/GenBank/DDBJ databases">
        <title>Bradyrhizobium strains diversity.</title>
        <authorList>
            <person name="Urquiaga M.C.O."/>
            <person name="Hungria M."/>
            <person name="Delamuta J.R.M."/>
            <person name="Klepa M.S."/>
        </authorList>
    </citation>
    <scope>NUCLEOTIDE SEQUENCE [LARGE SCALE GENOMIC DNA]</scope>
    <source>
        <strain evidence="15 16">CNPSo 3426</strain>
    </source>
</reference>
<feature type="transmembrane region" description="Helical" evidence="14">
    <location>
        <begin position="178"/>
        <end position="199"/>
    </location>
</feature>
<proteinExistence type="inferred from homology"/>
<evidence type="ECO:0000256" key="5">
    <source>
        <dbReference type="ARBA" id="ARBA00022475"/>
    </source>
</evidence>
<feature type="transmembrane region" description="Helical" evidence="14">
    <location>
        <begin position="362"/>
        <end position="379"/>
    </location>
</feature>
<evidence type="ECO:0000256" key="12">
    <source>
        <dbReference type="ARBA" id="ARBA00031030"/>
    </source>
</evidence>
<feature type="transmembrane region" description="Helical" evidence="14">
    <location>
        <begin position="211"/>
        <end position="239"/>
    </location>
</feature>
<feature type="transmembrane region" description="Helical" evidence="14">
    <location>
        <begin position="52"/>
        <end position="70"/>
    </location>
</feature>
<dbReference type="PANTHER" id="PTHR13285">
    <property type="entry name" value="ACYLTRANSFERASE"/>
    <property type="match status" value="1"/>
</dbReference>
<feature type="transmembrane region" description="Helical" evidence="14">
    <location>
        <begin position="6"/>
        <end position="23"/>
    </location>
</feature>
<evidence type="ECO:0000256" key="3">
    <source>
        <dbReference type="ARBA" id="ARBA00010323"/>
    </source>
</evidence>
<evidence type="ECO:0000256" key="10">
    <source>
        <dbReference type="ARBA" id="ARBA00023136"/>
    </source>
</evidence>
<evidence type="ECO:0000256" key="4">
    <source>
        <dbReference type="ARBA" id="ARBA00016084"/>
    </source>
</evidence>
<keyword evidence="10 13" id="KW-0472">Membrane</keyword>
<evidence type="ECO:0000313" key="16">
    <source>
        <dbReference type="Proteomes" id="UP000297700"/>
    </source>
</evidence>
<protein>
    <recommendedName>
        <fullName evidence="4">Probable alginate O-acetylase AlgI</fullName>
    </recommendedName>
    <alternativeName>
        <fullName evidence="12">Alginate biosynthesis protein AlgI</fullName>
    </alternativeName>
</protein>
<comment type="caution">
    <text evidence="15">The sequence shown here is derived from an EMBL/GenBank/DDBJ whole genome shotgun (WGS) entry which is preliminary data.</text>
</comment>
<feature type="transmembrane region" description="Helical" evidence="14">
    <location>
        <begin position="310"/>
        <end position="326"/>
    </location>
</feature>
<evidence type="ECO:0000256" key="9">
    <source>
        <dbReference type="ARBA" id="ARBA00022989"/>
    </source>
</evidence>
<dbReference type="EMBL" id="SPQS01000001">
    <property type="protein sequence ID" value="TFV80317.1"/>
    <property type="molecule type" value="Genomic_DNA"/>
</dbReference>
<keyword evidence="8" id="KW-0016">Alginate biosynthesis</keyword>
<evidence type="ECO:0000256" key="2">
    <source>
        <dbReference type="ARBA" id="ARBA00005182"/>
    </source>
</evidence>
<dbReference type="InterPro" id="IPR051085">
    <property type="entry name" value="MB_O-acyltransferase"/>
</dbReference>
<keyword evidence="6 13" id="KW-0808">Transferase</keyword>
<evidence type="ECO:0000256" key="13">
    <source>
        <dbReference type="PIRNR" id="PIRNR016636"/>
    </source>
</evidence>
<evidence type="ECO:0000256" key="1">
    <source>
        <dbReference type="ARBA" id="ARBA00004651"/>
    </source>
</evidence>
<keyword evidence="9 14" id="KW-1133">Transmembrane helix</keyword>
<evidence type="ECO:0000256" key="6">
    <source>
        <dbReference type="ARBA" id="ARBA00022679"/>
    </source>
</evidence>
<feature type="transmembrane region" description="Helical" evidence="14">
    <location>
        <begin position="149"/>
        <end position="166"/>
    </location>
</feature>
<dbReference type="GO" id="GO:0016746">
    <property type="term" value="F:acyltransferase activity"/>
    <property type="evidence" value="ECO:0007669"/>
    <property type="project" value="UniProtKB-KW"/>
</dbReference>
<evidence type="ECO:0000256" key="11">
    <source>
        <dbReference type="ARBA" id="ARBA00023315"/>
    </source>
</evidence>
<dbReference type="GO" id="GO:0042121">
    <property type="term" value="P:alginic acid biosynthetic process"/>
    <property type="evidence" value="ECO:0007669"/>
    <property type="project" value="UniProtKB-KW"/>
</dbReference>
<dbReference type="AlphaFoldDB" id="A0A4Y9PKV0"/>
<dbReference type="RefSeq" id="WP_135161646.1">
    <property type="nucleotide sequence ID" value="NZ_SPQS01000001.1"/>
</dbReference>
<name>A0A4Y9PKV0_9BRAD</name>
<comment type="similarity">
    <text evidence="3 13">Belongs to the membrane-bound acyltransferase family.</text>
</comment>
<dbReference type="PIRSF" id="PIRSF016636">
    <property type="entry name" value="AlgI_DltB"/>
    <property type="match status" value="1"/>
</dbReference>
<keyword evidence="11 13" id="KW-0012">Acyltransferase</keyword>